<dbReference type="Proteomes" id="UP000594454">
    <property type="component" value="Chromosome 2"/>
</dbReference>
<evidence type="ECO:0000313" key="6">
    <source>
        <dbReference type="Proteomes" id="UP000594454"/>
    </source>
</evidence>
<accession>A0A7R8UL04</accession>
<evidence type="ECO:0000256" key="4">
    <source>
        <dbReference type="SAM" id="MobiDB-lite"/>
    </source>
</evidence>
<protein>
    <submittedName>
        <fullName evidence="5">Uncharacterized protein</fullName>
    </submittedName>
</protein>
<keyword evidence="3" id="KW-0539">Nucleus</keyword>
<proteinExistence type="inferred from homology"/>
<dbReference type="FunCoup" id="A0A7R8UL04">
    <property type="interactions" value="783"/>
</dbReference>
<evidence type="ECO:0000256" key="3">
    <source>
        <dbReference type="ARBA" id="ARBA00023242"/>
    </source>
</evidence>
<feature type="region of interest" description="Disordered" evidence="4">
    <location>
        <begin position="1"/>
        <end position="27"/>
    </location>
</feature>
<organism evidence="5 6">
    <name type="scientific">Hermetia illucens</name>
    <name type="common">Black soldier fly</name>
    <dbReference type="NCBI Taxonomy" id="343691"/>
    <lineage>
        <taxon>Eukaryota</taxon>
        <taxon>Metazoa</taxon>
        <taxon>Ecdysozoa</taxon>
        <taxon>Arthropoda</taxon>
        <taxon>Hexapoda</taxon>
        <taxon>Insecta</taxon>
        <taxon>Pterygota</taxon>
        <taxon>Neoptera</taxon>
        <taxon>Endopterygota</taxon>
        <taxon>Diptera</taxon>
        <taxon>Brachycera</taxon>
        <taxon>Stratiomyomorpha</taxon>
        <taxon>Stratiomyidae</taxon>
        <taxon>Hermetiinae</taxon>
        <taxon>Hermetia</taxon>
    </lineage>
</organism>
<dbReference type="EMBL" id="LR899010">
    <property type="protein sequence ID" value="CAD7081967.1"/>
    <property type="molecule type" value="Genomic_DNA"/>
</dbReference>
<comment type="subcellular location">
    <subcellularLocation>
        <location evidence="1">Nucleus</location>
        <location evidence="1">Nucleolus</location>
    </subcellularLocation>
</comment>
<dbReference type="OrthoDB" id="18703at2759"/>
<evidence type="ECO:0000313" key="5">
    <source>
        <dbReference type="EMBL" id="CAD7081967.1"/>
    </source>
</evidence>
<dbReference type="InParanoid" id="A0A7R8UL04"/>
<feature type="region of interest" description="Disordered" evidence="4">
    <location>
        <begin position="86"/>
        <end position="105"/>
    </location>
</feature>
<sequence>MGKIKKVKPPKNSAAQNSIADDKDDVPQLVSISAAPKSSPKQIEGAENKIKFEKSSVMKKTISKKEKRANKRKKFTSKIDLIKQQKSTIDQNKKMKRKKKQENRAPVCSLMTLKDALPSLDELFKFKSSEIKTGIAEYDKPKTKCQIKKENQQKKRREMLGRLKRYTELLKDPDYIKNPRETIVNHIKFSRDLSDS</sequence>
<dbReference type="GO" id="GO:0030688">
    <property type="term" value="C:preribosome, small subunit precursor"/>
    <property type="evidence" value="ECO:0007669"/>
    <property type="project" value="InterPro"/>
</dbReference>
<evidence type="ECO:0000256" key="1">
    <source>
        <dbReference type="ARBA" id="ARBA00004604"/>
    </source>
</evidence>
<dbReference type="AlphaFoldDB" id="A0A7R8UL04"/>
<reference evidence="5 6" key="1">
    <citation type="submission" date="2020-11" db="EMBL/GenBank/DDBJ databases">
        <authorList>
            <person name="Wallbank WR R."/>
            <person name="Pardo Diaz C."/>
            <person name="Kozak K."/>
            <person name="Martin S."/>
            <person name="Jiggins C."/>
            <person name="Moest M."/>
            <person name="Warren A I."/>
            <person name="Generalovic N T."/>
            <person name="Byers J.R.P. K."/>
            <person name="Montejo-Kovacevich G."/>
            <person name="Yen C E."/>
        </authorList>
    </citation>
    <scope>NUCLEOTIDE SEQUENCE [LARGE SCALE GENOMIC DNA]</scope>
</reference>
<keyword evidence="6" id="KW-1185">Reference proteome</keyword>
<comment type="similarity">
    <text evidence="2">Belongs to the SLX9 family.</text>
</comment>
<dbReference type="InterPro" id="IPR028160">
    <property type="entry name" value="Slx9-like"/>
</dbReference>
<dbReference type="GO" id="GO:0005730">
    <property type="term" value="C:nucleolus"/>
    <property type="evidence" value="ECO:0007669"/>
    <property type="project" value="UniProtKB-SubCell"/>
</dbReference>
<name>A0A7R8UL04_HERIL</name>
<dbReference type="Pfam" id="PF15341">
    <property type="entry name" value="SLX9"/>
    <property type="match status" value="1"/>
</dbReference>
<dbReference type="GO" id="GO:0030686">
    <property type="term" value="C:90S preribosome"/>
    <property type="evidence" value="ECO:0007669"/>
    <property type="project" value="InterPro"/>
</dbReference>
<gene>
    <name evidence="5" type="ORF">HERILL_LOCUS5041</name>
</gene>
<evidence type="ECO:0000256" key="2">
    <source>
        <dbReference type="ARBA" id="ARBA00011022"/>
    </source>
</evidence>
<dbReference type="GO" id="GO:0000462">
    <property type="term" value="P:maturation of SSU-rRNA from tricistronic rRNA transcript (SSU-rRNA, 5.8S rRNA, LSU-rRNA)"/>
    <property type="evidence" value="ECO:0007669"/>
    <property type="project" value="InterPro"/>
</dbReference>